<organism evidence="1 2">
    <name type="scientific">Deinococcus marmoris</name>
    <dbReference type="NCBI Taxonomy" id="249408"/>
    <lineage>
        <taxon>Bacteria</taxon>
        <taxon>Thermotogati</taxon>
        <taxon>Deinococcota</taxon>
        <taxon>Deinococci</taxon>
        <taxon>Deinococcales</taxon>
        <taxon>Deinococcaceae</taxon>
        <taxon>Deinococcus</taxon>
    </lineage>
</organism>
<dbReference type="Pfam" id="PF11432">
    <property type="entry name" value="DUF3197"/>
    <property type="match status" value="1"/>
</dbReference>
<dbReference type="InterPro" id="IPR036828">
    <property type="entry name" value="TTHA1528-like_sf"/>
</dbReference>
<dbReference type="InterPro" id="IPR024443">
    <property type="entry name" value="DUF3197"/>
</dbReference>
<dbReference type="SUPFAM" id="SSF143592">
    <property type="entry name" value="TTHA1528-like"/>
    <property type="match status" value="1"/>
</dbReference>
<dbReference type="STRING" id="249408.BOO71_0015196"/>
<dbReference type="Gene3D" id="3.40.1530.10">
    <property type="entry name" value="TTHA1528-like"/>
    <property type="match status" value="1"/>
</dbReference>
<keyword evidence="2" id="KW-1185">Reference proteome</keyword>
<dbReference type="EMBL" id="MSTI01000185">
    <property type="protein sequence ID" value="OLV15335.1"/>
    <property type="molecule type" value="Genomic_DNA"/>
</dbReference>
<protein>
    <submittedName>
        <fullName evidence="1">Uncharacterized protein</fullName>
    </submittedName>
</protein>
<reference evidence="1 2" key="1">
    <citation type="submission" date="2017-01" db="EMBL/GenBank/DDBJ databases">
        <title>Genome Analysis of Deinococcus marmoris KOPRI26562.</title>
        <authorList>
            <person name="Kim J.H."/>
            <person name="Oh H.-M."/>
        </authorList>
    </citation>
    <scope>NUCLEOTIDE SEQUENCE [LARGE SCALE GENOMIC DNA]</scope>
    <source>
        <strain evidence="1 2">KOPRI26562</strain>
    </source>
</reference>
<evidence type="ECO:0000313" key="1">
    <source>
        <dbReference type="EMBL" id="OLV15335.1"/>
    </source>
</evidence>
<gene>
    <name evidence="1" type="ORF">BOO71_0015196</name>
</gene>
<dbReference type="eggNOG" id="ENOG5032X1D">
    <property type="taxonomic scope" value="Bacteria"/>
</dbReference>
<sequence>MTTTASLQIADPLGVPGAPQETLTAMMAHLERFHSGGAVGQLILVTDRQGDRDRAGYAVVLIAGPVVTVAAQAFGPRYGQPGMQALEQLVRWAQDHEWLVRETVLNGSDFTRVIDEPDTAEIRKLVAASNPSDPGIYLVWPAAWKEERWQD</sequence>
<dbReference type="RefSeq" id="WP_083653857.1">
    <property type="nucleotide sequence ID" value="NZ_MSTI01000185.1"/>
</dbReference>
<dbReference type="Proteomes" id="UP000186607">
    <property type="component" value="Unassembled WGS sequence"/>
</dbReference>
<proteinExistence type="predicted"/>
<accession>A0A1U7NQZ2</accession>
<name>A0A1U7NQZ2_9DEIO</name>
<dbReference type="OrthoDB" id="68244at2"/>
<dbReference type="AlphaFoldDB" id="A0A1U7NQZ2"/>
<evidence type="ECO:0000313" key="2">
    <source>
        <dbReference type="Proteomes" id="UP000186607"/>
    </source>
</evidence>
<comment type="caution">
    <text evidence="1">The sequence shown here is derived from an EMBL/GenBank/DDBJ whole genome shotgun (WGS) entry which is preliminary data.</text>
</comment>